<dbReference type="EMBL" id="CDHK01000006">
    <property type="protein sequence ID" value="CEJ57929.1"/>
    <property type="molecule type" value="Genomic_DNA"/>
</dbReference>
<protein>
    <submittedName>
        <fullName evidence="2">Uncharacterized protein</fullName>
    </submittedName>
</protein>
<sequence>MKSPLYVLAVLLPLATQLVAASPTAEFDEFESLEDRQGGSNSCKIRTGFSYRKYPCDSSDIIGRENPGGQWQATCRYKNFYKTKKGWVRSSDKPKACRGSFETTQCPNPSFT</sequence>
<feature type="chain" id="PRO_5002522825" evidence="1">
    <location>
        <begin position="22"/>
        <end position="112"/>
    </location>
</feature>
<evidence type="ECO:0000256" key="1">
    <source>
        <dbReference type="SAM" id="SignalP"/>
    </source>
</evidence>
<reference evidence="3" key="1">
    <citation type="journal article" date="2015" name="Genome Announc.">
        <title>Draft genome sequence of the fungus Penicillium brasilianum MG11.</title>
        <authorList>
            <person name="Horn F."/>
            <person name="Linde J."/>
            <person name="Mattern D.J."/>
            <person name="Walther G."/>
            <person name="Guthke R."/>
            <person name="Brakhage A.A."/>
            <person name="Valiante V."/>
        </authorList>
    </citation>
    <scope>NUCLEOTIDE SEQUENCE [LARGE SCALE GENOMIC DNA]</scope>
    <source>
        <strain evidence="3">MG11</strain>
    </source>
</reference>
<feature type="signal peptide" evidence="1">
    <location>
        <begin position="1"/>
        <end position="21"/>
    </location>
</feature>
<dbReference type="Proteomes" id="UP000042958">
    <property type="component" value="Unassembled WGS sequence"/>
</dbReference>
<proteinExistence type="predicted"/>
<dbReference type="OrthoDB" id="4369767at2759"/>
<organism evidence="2 3">
    <name type="scientific">Penicillium brasilianum</name>
    <dbReference type="NCBI Taxonomy" id="104259"/>
    <lineage>
        <taxon>Eukaryota</taxon>
        <taxon>Fungi</taxon>
        <taxon>Dikarya</taxon>
        <taxon>Ascomycota</taxon>
        <taxon>Pezizomycotina</taxon>
        <taxon>Eurotiomycetes</taxon>
        <taxon>Eurotiomycetidae</taxon>
        <taxon>Eurotiales</taxon>
        <taxon>Aspergillaceae</taxon>
        <taxon>Penicillium</taxon>
    </lineage>
</organism>
<name>A0A0F7TMH4_PENBI</name>
<gene>
    <name evidence="2" type="ORF">PMG11_06604</name>
</gene>
<evidence type="ECO:0000313" key="2">
    <source>
        <dbReference type="EMBL" id="CEJ57929.1"/>
    </source>
</evidence>
<keyword evidence="3" id="KW-1185">Reference proteome</keyword>
<evidence type="ECO:0000313" key="3">
    <source>
        <dbReference type="Proteomes" id="UP000042958"/>
    </source>
</evidence>
<keyword evidence="1" id="KW-0732">Signal</keyword>
<accession>A0A0F7TMH4</accession>
<dbReference type="AlphaFoldDB" id="A0A0F7TMH4"/>